<sequence>MRKIRRSVHCGLAEAKQAAQRHAEEVYFQSILNQNMADNVTGPEVTYSSKKIISYRNSKLSTTRPDNVVIANGRPGLVIQLSQFCLHRETNLYK</sequence>
<evidence type="ECO:0000313" key="1">
    <source>
        <dbReference type="EMBL" id="VDP09395.1"/>
    </source>
</evidence>
<reference evidence="1 2" key="1">
    <citation type="submission" date="2018-11" db="EMBL/GenBank/DDBJ databases">
        <authorList>
            <consortium name="Pathogen Informatics"/>
        </authorList>
    </citation>
    <scope>NUCLEOTIDE SEQUENCE [LARGE SCALE GENOMIC DNA]</scope>
    <source>
        <strain evidence="1 2">Zambia</strain>
    </source>
</reference>
<dbReference type="AlphaFoldDB" id="A0A183MD11"/>
<evidence type="ECO:0000313" key="2">
    <source>
        <dbReference type="Proteomes" id="UP000277204"/>
    </source>
</evidence>
<gene>
    <name evidence="1" type="ORF">SMRZ_LOCUS13934</name>
</gene>
<dbReference type="EMBL" id="UZAI01011818">
    <property type="protein sequence ID" value="VDP09395.1"/>
    <property type="molecule type" value="Genomic_DNA"/>
</dbReference>
<protein>
    <submittedName>
        <fullName evidence="1">Uncharacterized protein</fullName>
    </submittedName>
</protein>
<name>A0A183MD11_9TREM</name>
<dbReference type="Proteomes" id="UP000277204">
    <property type="component" value="Unassembled WGS sequence"/>
</dbReference>
<organism evidence="1 2">
    <name type="scientific">Schistosoma margrebowiei</name>
    <dbReference type="NCBI Taxonomy" id="48269"/>
    <lineage>
        <taxon>Eukaryota</taxon>
        <taxon>Metazoa</taxon>
        <taxon>Spiralia</taxon>
        <taxon>Lophotrochozoa</taxon>
        <taxon>Platyhelminthes</taxon>
        <taxon>Trematoda</taxon>
        <taxon>Digenea</taxon>
        <taxon>Strigeidida</taxon>
        <taxon>Schistosomatoidea</taxon>
        <taxon>Schistosomatidae</taxon>
        <taxon>Schistosoma</taxon>
    </lineage>
</organism>
<accession>A0A183MD11</accession>
<proteinExistence type="predicted"/>
<keyword evidence="2" id="KW-1185">Reference proteome</keyword>